<comment type="caution">
    <text evidence="3">The sequence shown here is derived from an EMBL/GenBank/DDBJ whole genome shotgun (WGS) entry which is preliminary data.</text>
</comment>
<accession>A0A850QEJ5</accession>
<reference evidence="3 4" key="1">
    <citation type="submission" date="2020-04" db="EMBL/GenBank/DDBJ databases">
        <title>Donghicola sp., a member of the Rhodobacteraceae family isolated from mangrove forest in Thailand.</title>
        <authorList>
            <person name="Charoenyingcharoen P."/>
            <person name="Yukphan P."/>
        </authorList>
    </citation>
    <scope>NUCLEOTIDE SEQUENCE [LARGE SCALE GENOMIC DNA]</scope>
    <source>
        <strain evidence="3 4">B5-SW-15</strain>
    </source>
</reference>
<name>A0A850QEJ5_9RHOB</name>
<evidence type="ECO:0000256" key="2">
    <source>
        <dbReference type="ARBA" id="ARBA00023239"/>
    </source>
</evidence>
<dbReference type="AlphaFoldDB" id="A0A850QEJ5"/>
<proteinExistence type="predicted"/>
<evidence type="ECO:0000313" key="4">
    <source>
        <dbReference type="Proteomes" id="UP000592216"/>
    </source>
</evidence>
<dbReference type="InterPro" id="IPR002762">
    <property type="entry name" value="CbiX-like"/>
</dbReference>
<dbReference type="Gene3D" id="3.40.50.1400">
    <property type="match status" value="2"/>
</dbReference>
<dbReference type="CDD" id="cd03416">
    <property type="entry name" value="CbiX_SirB_N"/>
    <property type="match status" value="1"/>
</dbReference>
<dbReference type="Proteomes" id="UP000592216">
    <property type="component" value="Unassembled WGS sequence"/>
</dbReference>
<dbReference type="GO" id="GO:0046872">
    <property type="term" value="F:metal ion binding"/>
    <property type="evidence" value="ECO:0007669"/>
    <property type="project" value="UniProtKB-KW"/>
</dbReference>
<protein>
    <submittedName>
        <fullName evidence="3">Cobalamin biosynthesis protein CbiX</fullName>
    </submittedName>
</protein>
<evidence type="ECO:0000256" key="1">
    <source>
        <dbReference type="ARBA" id="ARBA00022723"/>
    </source>
</evidence>
<dbReference type="Pfam" id="PF01903">
    <property type="entry name" value="CbiX"/>
    <property type="match status" value="1"/>
</dbReference>
<keyword evidence="2" id="KW-0456">Lyase</keyword>
<dbReference type="RefSeq" id="WP_177158906.1">
    <property type="nucleotide sequence ID" value="NZ_JABCJE010000014.1"/>
</dbReference>
<gene>
    <name evidence="3" type="ORF">HJ536_18575</name>
</gene>
<evidence type="ECO:0000313" key="3">
    <source>
        <dbReference type="EMBL" id="NVO25368.1"/>
    </source>
</evidence>
<organism evidence="3 4">
    <name type="scientific">Donghicola mangrovi</name>
    <dbReference type="NCBI Taxonomy" id="2729614"/>
    <lineage>
        <taxon>Bacteria</taxon>
        <taxon>Pseudomonadati</taxon>
        <taxon>Pseudomonadota</taxon>
        <taxon>Alphaproteobacteria</taxon>
        <taxon>Rhodobacterales</taxon>
        <taxon>Roseobacteraceae</taxon>
        <taxon>Donghicola</taxon>
    </lineage>
</organism>
<dbReference type="GO" id="GO:0016829">
    <property type="term" value="F:lyase activity"/>
    <property type="evidence" value="ECO:0007669"/>
    <property type="project" value="UniProtKB-KW"/>
</dbReference>
<sequence length="237" mass="24699">MARATEQAALIVAHGSPSDPDGQEAALAALAAKVGRHLPGWRIGSATLAAEGCFERACAGLGHPLILPFFMARGWFTQHALPRRAGALRQLAPFGMDPALPAMLLRRLSSQTSLLLAAHGSARSTGSAEATALFAERLRTHPGCPPLRVGFLEEAPHVAEVARHMPEGSACLPLFALASGHVSIDLPQALHQAGFTGRVLQPAIAWPETPGLIAAQIESHRSAARGAGSIPKLEGTP</sequence>
<dbReference type="SUPFAM" id="SSF53800">
    <property type="entry name" value="Chelatase"/>
    <property type="match status" value="1"/>
</dbReference>
<dbReference type="EMBL" id="JABCJE010000014">
    <property type="protein sequence ID" value="NVO25368.1"/>
    <property type="molecule type" value="Genomic_DNA"/>
</dbReference>
<keyword evidence="1" id="KW-0479">Metal-binding</keyword>